<keyword evidence="1" id="KW-0812">Transmembrane</keyword>
<keyword evidence="1" id="KW-1133">Transmembrane helix</keyword>
<feature type="transmembrane region" description="Helical" evidence="1">
    <location>
        <begin position="7"/>
        <end position="23"/>
    </location>
</feature>
<protein>
    <submittedName>
        <fullName evidence="2">Uncharacterized protein</fullName>
    </submittedName>
</protein>
<accession>A0A8S5PPB1</accession>
<reference evidence="2" key="1">
    <citation type="journal article" date="2021" name="Proc. Natl. Acad. Sci. U.S.A.">
        <title>A Catalog of Tens of Thousands of Viruses from Human Metagenomes Reveals Hidden Associations with Chronic Diseases.</title>
        <authorList>
            <person name="Tisza M.J."/>
            <person name="Buck C.B."/>
        </authorList>
    </citation>
    <scope>NUCLEOTIDE SEQUENCE</scope>
    <source>
        <strain evidence="2">CtOAf25</strain>
    </source>
</reference>
<keyword evidence="1" id="KW-0472">Membrane</keyword>
<evidence type="ECO:0000256" key="1">
    <source>
        <dbReference type="SAM" id="Phobius"/>
    </source>
</evidence>
<evidence type="ECO:0000313" key="2">
    <source>
        <dbReference type="EMBL" id="DAE08365.1"/>
    </source>
</evidence>
<dbReference type="EMBL" id="BK015468">
    <property type="protein sequence ID" value="DAE08365.1"/>
    <property type="molecule type" value="Genomic_DNA"/>
</dbReference>
<organism evidence="2">
    <name type="scientific">Podoviridae sp. ctOAf25</name>
    <dbReference type="NCBI Taxonomy" id="2825245"/>
    <lineage>
        <taxon>Viruses</taxon>
        <taxon>Duplodnaviria</taxon>
        <taxon>Heunggongvirae</taxon>
        <taxon>Uroviricota</taxon>
        <taxon>Caudoviricetes</taxon>
    </lineage>
</organism>
<name>A0A8S5PPB1_9CAUD</name>
<sequence length="53" mass="5871">MTGYQNFLVAMITVLQIAMVSLICDDEDVTLIVLGLTILFLFFMLVTTMVGVI</sequence>
<proteinExistence type="predicted"/>
<feature type="transmembrane region" description="Helical" evidence="1">
    <location>
        <begin position="29"/>
        <end position="52"/>
    </location>
</feature>